<evidence type="ECO:0000256" key="11">
    <source>
        <dbReference type="ARBA" id="ARBA00023237"/>
    </source>
</evidence>
<evidence type="ECO:0000256" key="12">
    <source>
        <dbReference type="ARBA" id="ARBA00023288"/>
    </source>
</evidence>
<evidence type="ECO:0000256" key="5">
    <source>
        <dbReference type="ARBA" id="ARBA00022448"/>
    </source>
</evidence>
<name>A0A5N3QW86_9VIBR</name>
<evidence type="ECO:0000256" key="3">
    <source>
        <dbReference type="ARBA" id="ARBA00011245"/>
    </source>
</evidence>
<evidence type="ECO:0000313" key="15">
    <source>
        <dbReference type="Proteomes" id="UP000326789"/>
    </source>
</evidence>
<dbReference type="SUPFAM" id="SSF89392">
    <property type="entry name" value="Prokaryotic lipoproteins and lipoprotein localization factors"/>
    <property type="match status" value="1"/>
</dbReference>
<evidence type="ECO:0000256" key="8">
    <source>
        <dbReference type="ARBA" id="ARBA00023136"/>
    </source>
</evidence>
<dbReference type="GO" id="GO:0015031">
    <property type="term" value="P:protein transport"/>
    <property type="evidence" value="ECO:0007669"/>
    <property type="project" value="UniProtKB-KW"/>
</dbReference>
<dbReference type="GO" id="GO:0044874">
    <property type="term" value="P:lipoprotein localization to outer membrane"/>
    <property type="evidence" value="ECO:0007669"/>
    <property type="project" value="UniProtKB-UniRule"/>
</dbReference>
<comment type="caution">
    <text evidence="14">The sequence shown here is derived from an EMBL/GenBank/DDBJ whole genome shotgun (WGS) entry which is preliminary data.</text>
</comment>
<evidence type="ECO:0000256" key="9">
    <source>
        <dbReference type="ARBA" id="ARBA00023139"/>
    </source>
</evidence>
<dbReference type="Proteomes" id="UP000326789">
    <property type="component" value="Unassembled WGS sequence"/>
</dbReference>
<keyword evidence="12 13" id="KW-0449">Lipoprotein</keyword>
<evidence type="ECO:0000256" key="13">
    <source>
        <dbReference type="HAMAP-Rule" id="MF_00233"/>
    </source>
</evidence>
<dbReference type="HAMAP" id="MF_00233">
    <property type="entry name" value="LolB"/>
    <property type="match status" value="1"/>
</dbReference>
<reference evidence="14 15" key="1">
    <citation type="submission" date="2019-09" db="EMBL/GenBank/DDBJ databases">
        <title>Whole genome sequence of Vibrio fortis.</title>
        <authorList>
            <person name="Das S.K."/>
        </authorList>
    </citation>
    <scope>NUCLEOTIDE SEQUENCE [LARGE SCALE GENOMIC DNA]</scope>
    <source>
        <strain evidence="14 15">AN60</strain>
    </source>
</reference>
<dbReference type="Gene3D" id="2.50.20.10">
    <property type="entry name" value="Lipoprotein localisation LolA/LolB/LppX"/>
    <property type="match status" value="1"/>
</dbReference>
<dbReference type="NCBIfam" id="TIGR00548">
    <property type="entry name" value="lolB"/>
    <property type="match status" value="1"/>
</dbReference>
<protein>
    <recommendedName>
        <fullName evidence="4 13">Outer-membrane lipoprotein LolB</fullName>
    </recommendedName>
</protein>
<sequence>MDRFRKIASLIFFCLVVAGCVSVPEQPTSVEWQAHQRQLQEIQYYQATGKLAYISPEERQSLNFLWKHSPNFSQLRLTTFLGQTALNLTINEYGAKVVTYDDQVFTHRSASKLVKQLTGLTIPVDHLPQWLLGNPDEADTYLLNANNTVEALSKQIDGKAWLLNFDRYRDVTLSQDIDSQNDTVEKVLPLPTRLSFKQDENKINIVVSKWTLDK</sequence>
<keyword evidence="9 13" id="KW-0564">Palmitate</keyword>
<keyword evidence="7 13" id="KW-0653">Protein transport</keyword>
<proteinExistence type="inferred from homology"/>
<keyword evidence="6 13" id="KW-0732">Signal</keyword>
<keyword evidence="8 13" id="KW-0472">Membrane</keyword>
<keyword evidence="11 13" id="KW-0998">Cell outer membrane</keyword>
<keyword evidence="5 13" id="KW-0813">Transport</keyword>
<evidence type="ECO:0000256" key="4">
    <source>
        <dbReference type="ARBA" id="ARBA00016202"/>
    </source>
</evidence>
<dbReference type="EMBL" id="VWSE01000008">
    <property type="protein sequence ID" value="KAB0286403.1"/>
    <property type="molecule type" value="Genomic_DNA"/>
</dbReference>
<dbReference type="InterPro" id="IPR004565">
    <property type="entry name" value="OM_lipoprot_LolB"/>
</dbReference>
<keyword evidence="10 13" id="KW-0143">Chaperone</keyword>
<dbReference type="InterPro" id="IPR029046">
    <property type="entry name" value="LolA/LolB/LppX"/>
</dbReference>
<comment type="subunit">
    <text evidence="3 13">Monomer.</text>
</comment>
<dbReference type="PROSITE" id="PS51257">
    <property type="entry name" value="PROKAR_LIPOPROTEIN"/>
    <property type="match status" value="1"/>
</dbReference>
<evidence type="ECO:0000256" key="1">
    <source>
        <dbReference type="ARBA" id="ARBA00004459"/>
    </source>
</evidence>
<dbReference type="RefSeq" id="WP_150871351.1">
    <property type="nucleotide sequence ID" value="NZ_VWSE01000008.1"/>
</dbReference>
<dbReference type="CDD" id="cd16326">
    <property type="entry name" value="LolB"/>
    <property type="match status" value="1"/>
</dbReference>
<evidence type="ECO:0000313" key="14">
    <source>
        <dbReference type="EMBL" id="KAB0286403.1"/>
    </source>
</evidence>
<comment type="subcellular location">
    <subcellularLocation>
        <location evidence="1 13">Cell outer membrane</location>
        <topology evidence="1 13">Lipid-anchor</topology>
    </subcellularLocation>
</comment>
<evidence type="ECO:0000256" key="10">
    <source>
        <dbReference type="ARBA" id="ARBA00023186"/>
    </source>
</evidence>
<accession>A0A5N3QW86</accession>
<comment type="similarity">
    <text evidence="2 13">Belongs to the LolB family.</text>
</comment>
<comment type="function">
    <text evidence="13">Plays a critical role in the incorporation of lipoproteins in the outer membrane after they are released by the LolA protein.</text>
</comment>
<evidence type="ECO:0000256" key="2">
    <source>
        <dbReference type="ARBA" id="ARBA00009696"/>
    </source>
</evidence>
<dbReference type="AlphaFoldDB" id="A0A5N3QW86"/>
<evidence type="ECO:0000256" key="7">
    <source>
        <dbReference type="ARBA" id="ARBA00022927"/>
    </source>
</evidence>
<evidence type="ECO:0000256" key="6">
    <source>
        <dbReference type="ARBA" id="ARBA00022729"/>
    </source>
</evidence>
<dbReference type="GO" id="GO:0009279">
    <property type="term" value="C:cell outer membrane"/>
    <property type="evidence" value="ECO:0007669"/>
    <property type="project" value="UniProtKB-SubCell"/>
</dbReference>
<organism evidence="14 15">
    <name type="scientific">Vibrio fortis</name>
    <dbReference type="NCBI Taxonomy" id="212667"/>
    <lineage>
        <taxon>Bacteria</taxon>
        <taxon>Pseudomonadati</taxon>
        <taxon>Pseudomonadota</taxon>
        <taxon>Gammaproteobacteria</taxon>
        <taxon>Vibrionales</taxon>
        <taxon>Vibrionaceae</taxon>
        <taxon>Vibrio</taxon>
    </lineage>
</organism>
<dbReference type="Pfam" id="PF03550">
    <property type="entry name" value="LolB"/>
    <property type="match status" value="1"/>
</dbReference>
<gene>
    <name evidence="13 14" type="primary">lolB</name>
    <name evidence="14" type="ORF">F2P58_17095</name>
</gene>